<name>A0A328WKK0_9FLAO</name>
<sequence>MVKYFNSLKTISDRNRIIIPQNIVFDADGYEVEPFNEKLCANHTFEFLKTYDKSTKMKLTKYHITDYLSNFKMISDSTSLESIIDEKEIRVFVHSGTFGEKLNVNKEAFTIHKTYKDKFNVYVVNLDIGEWNSN</sequence>
<comment type="caution">
    <text evidence="1">The sequence shown here is derived from an EMBL/GenBank/DDBJ whole genome shotgun (WGS) entry which is preliminary data.</text>
</comment>
<dbReference type="Proteomes" id="UP000249518">
    <property type="component" value="Unassembled WGS sequence"/>
</dbReference>
<dbReference type="AlphaFoldDB" id="A0A328WKK0"/>
<evidence type="ECO:0000313" key="1">
    <source>
        <dbReference type="EMBL" id="RAR46743.1"/>
    </source>
</evidence>
<reference evidence="1 2" key="1">
    <citation type="submission" date="2018-06" db="EMBL/GenBank/DDBJ databases">
        <title>Genomic Encyclopedia of Type Strains, Phase III (KMG-III): the genomes of soil and plant-associated and newly described type strains.</title>
        <authorList>
            <person name="Whitman W."/>
        </authorList>
    </citation>
    <scope>NUCLEOTIDE SEQUENCE [LARGE SCALE GENOMIC DNA]</scope>
    <source>
        <strain evidence="1 2">CGMCC 1.12504</strain>
    </source>
</reference>
<protein>
    <submittedName>
        <fullName evidence="1">Uncharacterized protein</fullName>
    </submittedName>
</protein>
<dbReference type="EMBL" id="QLSV01000015">
    <property type="protein sequence ID" value="RAR46743.1"/>
    <property type="molecule type" value="Genomic_DNA"/>
</dbReference>
<keyword evidence="2" id="KW-1185">Reference proteome</keyword>
<accession>A0A328WKK0</accession>
<evidence type="ECO:0000313" key="2">
    <source>
        <dbReference type="Proteomes" id="UP000249518"/>
    </source>
</evidence>
<organism evidence="1 2">
    <name type="scientific">Flavobacterium lacus</name>
    <dbReference type="NCBI Taxonomy" id="1353778"/>
    <lineage>
        <taxon>Bacteria</taxon>
        <taxon>Pseudomonadati</taxon>
        <taxon>Bacteroidota</taxon>
        <taxon>Flavobacteriia</taxon>
        <taxon>Flavobacteriales</taxon>
        <taxon>Flavobacteriaceae</taxon>
        <taxon>Flavobacterium</taxon>
    </lineage>
</organism>
<proteinExistence type="predicted"/>
<gene>
    <name evidence="1" type="ORF">B0I10_11552</name>
</gene>